<proteinExistence type="predicted"/>
<evidence type="ECO:0000313" key="1">
    <source>
        <dbReference type="EMBL" id="CBY32402.1"/>
    </source>
</evidence>
<dbReference type="EMBL" id="FN654351">
    <property type="protein sequence ID" value="CBY32402.1"/>
    <property type="molecule type" value="Genomic_DNA"/>
</dbReference>
<name>E4YA15_OIKDI</name>
<gene>
    <name evidence="1" type="ORF">GSOID_T00030824001</name>
</gene>
<sequence length="189" mass="21504">MKVQNMAVRGETNSVSANGKAQKKLGKWKKIDKSELIELDPRTIDWSEWTRMSFDPDGGTIDGCFGKFSVKPDNTLDRWKKDLDKKKTKLLKMVANPAIASEGFKSVTVKFLSKSAEPQVHSFEYEQGMLFVRFPKWIQEKLNSLKKTLDFSALPLVKSDNLFSDFTKSPDNRSSRTLAAWQSRLCSSD</sequence>
<dbReference type="Proteomes" id="UP000011014">
    <property type="component" value="Unassembled WGS sequence"/>
</dbReference>
<reference evidence="1" key="1">
    <citation type="journal article" date="2010" name="Science">
        <title>Plasticity of animal genome architecture unmasked by rapid evolution of a pelagic tunicate.</title>
        <authorList>
            <person name="Denoeud F."/>
            <person name="Henriet S."/>
            <person name="Mungpakdee S."/>
            <person name="Aury J.M."/>
            <person name="Da Silva C."/>
            <person name="Brinkmann H."/>
            <person name="Mikhaleva J."/>
            <person name="Olsen L.C."/>
            <person name="Jubin C."/>
            <person name="Canestro C."/>
            <person name="Bouquet J.M."/>
            <person name="Danks G."/>
            <person name="Poulain J."/>
            <person name="Campsteijn C."/>
            <person name="Adamski M."/>
            <person name="Cross I."/>
            <person name="Yadetie F."/>
            <person name="Muffato M."/>
            <person name="Louis A."/>
            <person name="Butcher S."/>
            <person name="Tsagkogeorga G."/>
            <person name="Konrad A."/>
            <person name="Singh S."/>
            <person name="Jensen M.F."/>
            <person name="Cong E.H."/>
            <person name="Eikeseth-Otteraa H."/>
            <person name="Noel B."/>
            <person name="Anthouard V."/>
            <person name="Porcel B.M."/>
            <person name="Kachouri-Lafond R."/>
            <person name="Nishino A."/>
            <person name="Ugolini M."/>
            <person name="Chourrout P."/>
            <person name="Nishida H."/>
            <person name="Aasland R."/>
            <person name="Huzurbazar S."/>
            <person name="Westhof E."/>
            <person name="Delsuc F."/>
            <person name="Lehrach H."/>
            <person name="Reinhardt R."/>
            <person name="Weissenbach J."/>
            <person name="Roy S.W."/>
            <person name="Artiguenave F."/>
            <person name="Postlethwait J.H."/>
            <person name="Manak J.R."/>
            <person name="Thompson E.M."/>
            <person name="Jaillon O."/>
            <person name="Du Pasquier L."/>
            <person name="Boudinot P."/>
            <person name="Liberles D.A."/>
            <person name="Volff J.N."/>
            <person name="Philippe H."/>
            <person name="Lenhard B."/>
            <person name="Roest Crollius H."/>
            <person name="Wincker P."/>
            <person name="Chourrout D."/>
        </authorList>
    </citation>
    <scope>NUCLEOTIDE SEQUENCE [LARGE SCALE GENOMIC DNA]</scope>
</reference>
<dbReference type="AlphaFoldDB" id="E4YA15"/>
<protein>
    <submittedName>
        <fullName evidence="1">Uncharacterized protein</fullName>
    </submittedName>
</protein>
<accession>E4YA15</accession>
<organism evidence="1">
    <name type="scientific">Oikopleura dioica</name>
    <name type="common">Tunicate</name>
    <dbReference type="NCBI Taxonomy" id="34765"/>
    <lineage>
        <taxon>Eukaryota</taxon>
        <taxon>Metazoa</taxon>
        <taxon>Chordata</taxon>
        <taxon>Tunicata</taxon>
        <taxon>Appendicularia</taxon>
        <taxon>Copelata</taxon>
        <taxon>Oikopleuridae</taxon>
        <taxon>Oikopleura</taxon>
    </lineage>
</organism>